<keyword evidence="1" id="KW-0812">Transmembrane</keyword>
<dbReference type="NCBIfam" id="NF040576">
    <property type="entry name" value="T2SS_GspM_XpsM"/>
    <property type="match status" value="1"/>
</dbReference>
<protein>
    <recommendedName>
        <fullName evidence="4">General secretion pathway protein M</fullName>
    </recommendedName>
</protein>
<name>A0A091BF39_9GAMM</name>
<gene>
    <name evidence="2" type="ORF">P873_03385</name>
</gene>
<reference evidence="2 3" key="1">
    <citation type="submission" date="2013-09" db="EMBL/GenBank/DDBJ databases">
        <title>Genome sequencing of Arenimonas composti.</title>
        <authorList>
            <person name="Chen F."/>
            <person name="Wang G."/>
        </authorList>
    </citation>
    <scope>NUCLEOTIDE SEQUENCE [LARGE SCALE GENOMIC DNA]</scope>
    <source>
        <strain evidence="2 3">TR7-09</strain>
    </source>
</reference>
<dbReference type="eggNOG" id="ENOG5030CV1">
    <property type="taxonomic scope" value="Bacteria"/>
</dbReference>
<keyword evidence="1" id="KW-0472">Membrane</keyword>
<keyword evidence="1" id="KW-1133">Transmembrane helix</keyword>
<keyword evidence="3" id="KW-1185">Reference proteome</keyword>
<accession>A0A091BF39</accession>
<dbReference type="AlphaFoldDB" id="A0A091BF39"/>
<dbReference type="RefSeq" id="WP_043796986.1">
    <property type="nucleotide sequence ID" value="NZ_AUFF01000002.1"/>
</dbReference>
<dbReference type="Pfam" id="PF10741">
    <property type="entry name" value="T2SSM_b"/>
    <property type="match status" value="1"/>
</dbReference>
<evidence type="ECO:0000313" key="2">
    <source>
        <dbReference type="EMBL" id="KFN51323.1"/>
    </source>
</evidence>
<organism evidence="2 3">
    <name type="scientific">Arenimonas composti TR7-09 = DSM 18010</name>
    <dbReference type="NCBI Taxonomy" id="1121013"/>
    <lineage>
        <taxon>Bacteria</taxon>
        <taxon>Pseudomonadati</taxon>
        <taxon>Pseudomonadota</taxon>
        <taxon>Gammaproteobacteria</taxon>
        <taxon>Lysobacterales</taxon>
        <taxon>Lysobacteraceae</taxon>
        <taxon>Arenimonas</taxon>
    </lineage>
</organism>
<dbReference type="STRING" id="1121013.GCA_000426365_01095"/>
<evidence type="ECO:0000256" key="1">
    <source>
        <dbReference type="SAM" id="Phobius"/>
    </source>
</evidence>
<sequence length="199" mass="21512">MNPVMKRRAGVLAGLAVVAVLAYFVFVHWWFTVPMLAMGDRIQELRDQQQLLRAEIAQKPQLELALAGVRAFEEGNPGFLPESNRQLATAALVQRLEAVVEGTTGGAASCRITARTPSESRVEEPFVRATVKVTLRCGMGELAAILHALESGSPQLFIDNLDLLSRRSFLGNAREGGALEVSFDLYGYLKTPATAGEGG</sequence>
<proteinExistence type="predicted"/>
<comment type="caution">
    <text evidence="2">The sequence shown here is derived from an EMBL/GenBank/DDBJ whole genome shotgun (WGS) entry which is preliminary data.</text>
</comment>
<evidence type="ECO:0008006" key="4">
    <source>
        <dbReference type="Google" id="ProtNLM"/>
    </source>
</evidence>
<dbReference type="Proteomes" id="UP000029391">
    <property type="component" value="Unassembled WGS sequence"/>
</dbReference>
<feature type="transmembrane region" description="Helical" evidence="1">
    <location>
        <begin position="12"/>
        <end position="31"/>
    </location>
</feature>
<dbReference type="OrthoDB" id="5767259at2"/>
<evidence type="ECO:0000313" key="3">
    <source>
        <dbReference type="Proteomes" id="UP000029391"/>
    </source>
</evidence>
<dbReference type="InterPro" id="IPR034756">
    <property type="entry name" value="T2SSM_b"/>
</dbReference>
<dbReference type="EMBL" id="AWXU01000007">
    <property type="protein sequence ID" value="KFN51323.1"/>
    <property type="molecule type" value="Genomic_DNA"/>
</dbReference>